<sequence>MKKLYAIITVMALLVPALYAGGSKEDSLKTIDVSYVKSPFNLPLILMKEKGMLEEAFADEGVKVAYHEITSGAKQAEAMAADSLDIGGVMNTTSVLLARSAGNDVRIIAGFSRPVDVFAIVAMDPGITSIADLKGKKVGGPKGTVLHQLLAAALDAKGYGMNDVDLLEMGLPQASTAMLSGQIDAALLAGSLLIQAQKSGAHVITTAKGYVTPKLVIAARGKFLDEHPEAVERYLEVHRSAMAWMEANLDEALEIGAREQGISVEDAAKLYHWTQYITALTEEDVKTMEDDVTFMVENGMLREAVDPRSCISDTAFE</sequence>
<dbReference type="SMART" id="SM00062">
    <property type="entry name" value="PBPb"/>
    <property type="match status" value="1"/>
</dbReference>
<dbReference type="Pfam" id="PF09084">
    <property type="entry name" value="NMT1"/>
    <property type="match status" value="1"/>
</dbReference>
<dbReference type="EMBL" id="CP002116">
    <property type="protein sequence ID" value="ADK82790.1"/>
    <property type="molecule type" value="Genomic_DNA"/>
</dbReference>
<dbReference type="RefSeq" id="WP_013256249.1">
    <property type="nucleotide sequence ID" value="NC_014364.1"/>
</dbReference>
<dbReference type="InterPro" id="IPR001638">
    <property type="entry name" value="Solute-binding_3/MltF_N"/>
</dbReference>
<dbReference type="InterPro" id="IPR015168">
    <property type="entry name" value="SsuA/THI5"/>
</dbReference>
<dbReference type="GO" id="GO:0042626">
    <property type="term" value="F:ATPase-coupled transmembrane transporter activity"/>
    <property type="evidence" value="ECO:0007669"/>
    <property type="project" value="InterPro"/>
</dbReference>
<keyword evidence="3" id="KW-0813">Transport</keyword>
<feature type="domain" description="Solute-binding protein family 3/N-terminal" evidence="6">
    <location>
        <begin position="30"/>
        <end position="252"/>
    </location>
</feature>
<evidence type="ECO:0000256" key="5">
    <source>
        <dbReference type="SAM" id="SignalP"/>
    </source>
</evidence>
<gene>
    <name evidence="7" type="ordered locus">Spirs_3704</name>
</gene>
<dbReference type="OrthoDB" id="9814375at2"/>
<name>E1R7T5_SEDSS</name>
<accession>E1R7T5</accession>
<dbReference type="GO" id="GO:0042597">
    <property type="term" value="C:periplasmic space"/>
    <property type="evidence" value="ECO:0007669"/>
    <property type="project" value="UniProtKB-SubCell"/>
</dbReference>
<dbReference type="PANTHER" id="PTHR30024">
    <property type="entry name" value="ALIPHATIC SULFONATES-BINDING PROTEIN-RELATED"/>
    <property type="match status" value="1"/>
</dbReference>
<dbReference type="SUPFAM" id="SSF53850">
    <property type="entry name" value="Periplasmic binding protein-like II"/>
    <property type="match status" value="1"/>
</dbReference>
<dbReference type="STRING" id="573413.Spirs_3704"/>
<evidence type="ECO:0000256" key="1">
    <source>
        <dbReference type="ARBA" id="ARBA00004418"/>
    </source>
</evidence>
<evidence type="ECO:0000256" key="4">
    <source>
        <dbReference type="ARBA" id="ARBA00022729"/>
    </source>
</evidence>
<evidence type="ECO:0000313" key="8">
    <source>
        <dbReference type="Proteomes" id="UP000002318"/>
    </source>
</evidence>
<dbReference type="HOGENOM" id="CLU_028871_12_0_12"/>
<evidence type="ECO:0000256" key="3">
    <source>
        <dbReference type="ARBA" id="ARBA00022448"/>
    </source>
</evidence>
<keyword evidence="8" id="KW-1185">Reference proteome</keyword>
<evidence type="ECO:0000313" key="7">
    <source>
        <dbReference type="EMBL" id="ADK82790.1"/>
    </source>
</evidence>
<dbReference type="AlphaFoldDB" id="E1R7T5"/>
<dbReference type="NCBIfam" id="TIGR01728">
    <property type="entry name" value="SsuA_fam"/>
    <property type="match status" value="1"/>
</dbReference>
<reference evidence="7 8" key="1">
    <citation type="journal article" date="2010" name="Stand. Genomic Sci.">
        <title>Complete genome sequence of Spirochaeta smaragdinae type strain (SEBR 4228).</title>
        <authorList>
            <person name="Mavromatis K."/>
            <person name="Yasawong M."/>
            <person name="Chertkov O."/>
            <person name="Lapidus A."/>
            <person name="Lucas S."/>
            <person name="Nolan M."/>
            <person name="Del Rio T.G."/>
            <person name="Tice H."/>
            <person name="Cheng J.F."/>
            <person name="Pitluck S."/>
            <person name="Liolios K."/>
            <person name="Ivanova N."/>
            <person name="Tapia R."/>
            <person name="Han C."/>
            <person name="Bruce D."/>
            <person name="Goodwin L."/>
            <person name="Pati A."/>
            <person name="Chen A."/>
            <person name="Palaniappan K."/>
            <person name="Land M."/>
            <person name="Hauser L."/>
            <person name="Chang Y.J."/>
            <person name="Jeffries C.D."/>
            <person name="Detter J.C."/>
            <person name="Rohde M."/>
            <person name="Brambilla E."/>
            <person name="Spring S."/>
            <person name="Goker M."/>
            <person name="Sikorski J."/>
            <person name="Woyke T."/>
            <person name="Bristow J."/>
            <person name="Eisen J.A."/>
            <person name="Markowitz V."/>
            <person name="Hugenholtz P."/>
            <person name="Klenk H.P."/>
            <person name="Kyrpides N.C."/>
        </authorList>
    </citation>
    <scope>NUCLEOTIDE SEQUENCE [LARGE SCALE GENOMIC DNA]</scope>
    <source>
        <strain evidence="8">DSM 11293 / JCM 15392 / SEBR 4228</strain>
    </source>
</reference>
<dbReference type="Gene3D" id="3.40.190.10">
    <property type="entry name" value="Periplasmic binding protein-like II"/>
    <property type="match status" value="2"/>
</dbReference>
<feature type="signal peptide" evidence="5">
    <location>
        <begin position="1"/>
        <end position="20"/>
    </location>
</feature>
<dbReference type="InterPro" id="IPR010067">
    <property type="entry name" value="ABC_SsuA_sub-bd"/>
</dbReference>
<comment type="similarity">
    <text evidence="2">Belongs to the bacterial solute-binding protein SsuA/TauA family.</text>
</comment>
<dbReference type="eggNOG" id="COG0715">
    <property type="taxonomic scope" value="Bacteria"/>
</dbReference>
<feature type="chain" id="PRO_5003150510" evidence="5">
    <location>
        <begin position="21"/>
        <end position="317"/>
    </location>
</feature>
<evidence type="ECO:0000256" key="2">
    <source>
        <dbReference type="ARBA" id="ARBA00010742"/>
    </source>
</evidence>
<keyword evidence="4 5" id="KW-0732">Signal</keyword>
<dbReference type="GO" id="GO:0016020">
    <property type="term" value="C:membrane"/>
    <property type="evidence" value="ECO:0007669"/>
    <property type="project" value="InterPro"/>
</dbReference>
<dbReference type="PANTHER" id="PTHR30024:SF42">
    <property type="entry name" value="ALIPHATIC SULFONATES-BINDING PROTEIN-RELATED"/>
    <property type="match status" value="1"/>
</dbReference>
<dbReference type="CDD" id="cd01008">
    <property type="entry name" value="PBP2_NrtA_SsuA_CpmA_like"/>
    <property type="match status" value="1"/>
</dbReference>
<evidence type="ECO:0000259" key="6">
    <source>
        <dbReference type="SMART" id="SM00062"/>
    </source>
</evidence>
<proteinExistence type="inferred from homology"/>
<protein>
    <submittedName>
        <fullName evidence="7">Aliphatic sulfonates family ABC transporter, periplasmic ligand-binding protein</fullName>
    </submittedName>
</protein>
<comment type="subcellular location">
    <subcellularLocation>
        <location evidence="1">Periplasm</location>
    </subcellularLocation>
</comment>
<dbReference type="Proteomes" id="UP000002318">
    <property type="component" value="Chromosome"/>
</dbReference>
<organism evidence="7 8">
    <name type="scientific">Sediminispirochaeta smaragdinae (strain DSM 11293 / JCM 15392 / SEBR 4228)</name>
    <name type="common">Spirochaeta smaragdinae</name>
    <dbReference type="NCBI Taxonomy" id="573413"/>
    <lineage>
        <taxon>Bacteria</taxon>
        <taxon>Pseudomonadati</taxon>
        <taxon>Spirochaetota</taxon>
        <taxon>Spirochaetia</taxon>
        <taxon>Spirochaetales</taxon>
        <taxon>Spirochaetaceae</taxon>
        <taxon>Sediminispirochaeta</taxon>
    </lineage>
</organism>
<dbReference type="KEGG" id="ssm:Spirs_3704"/>